<keyword evidence="1" id="KW-1133">Transmembrane helix</keyword>
<dbReference type="EMBL" id="JBHPBY010000515">
    <property type="protein sequence ID" value="MFC1853501.1"/>
    <property type="molecule type" value="Genomic_DNA"/>
</dbReference>
<dbReference type="InterPro" id="IPR001173">
    <property type="entry name" value="Glyco_trans_2-like"/>
</dbReference>
<comment type="caution">
    <text evidence="3">The sequence shown here is derived from an EMBL/GenBank/DDBJ whole genome shotgun (WGS) entry which is preliminary data.</text>
</comment>
<keyword evidence="1" id="KW-0812">Transmembrane</keyword>
<keyword evidence="1" id="KW-0472">Membrane</keyword>
<dbReference type="EC" id="2.4.-.-" evidence="3"/>
<keyword evidence="3" id="KW-0328">Glycosyltransferase</keyword>
<keyword evidence="4" id="KW-1185">Reference proteome</keyword>
<dbReference type="InterPro" id="IPR029044">
    <property type="entry name" value="Nucleotide-diphossugar_trans"/>
</dbReference>
<feature type="transmembrane region" description="Helical" evidence="1">
    <location>
        <begin position="350"/>
        <end position="371"/>
    </location>
</feature>
<proteinExistence type="predicted"/>
<feature type="domain" description="Glycosyltransferase 2-like" evidence="2">
    <location>
        <begin position="48"/>
        <end position="220"/>
    </location>
</feature>
<gene>
    <name evidence="3" type="ORF">ACFL27_25195</name>
</gene>
<keyword evidence="3" id="KW-0808">Transferase</keyword>
<feature type="transmembrane region" description="Helical" evidence="1">
    <location>
        <begin position="319"/>
        <end position="338"/>
    </location>
</feature>
<evidence type="ECO:0000256" key="1">
    <source>
        <dbReference type="SAM" id="Phobius"/>
    </source>
</evidence>
<dbReference type="GO" id="GO:0016757">
    <property type="term" value="F:glycosyltransferase activity"/>
    <property type="evidence" value="ECO:0007669"/>
    <property type="project" value="UniProtKB-KW"/>
</dbReference>
<name>A0ABV6Z573_UNCC1</name>
<dbReference type="Proteomes" id="UP001594351">
    <property type="component" value="Unassembled WGS sequence"/>
</dbReference>
<reference evidence="3 4" key="1">
    <citation type="submission" date="2024-09" db="EMBL/GenBank/DDBJ databases">
        <title>Laminarin stimulates single cell rates of sulfate reduction while oxygen inhibits transcriptomic activity in coastal marine sediment.</title>
        <authorList>
            <person name="Lindsay M."/>
            <person name="Orcutt B."/>
            <person name="Emerson D."/>
            <person name="Stepanauskas R."/>
            <person name="D'Angelo T."/>
        </authorList>
    </citation>
    <scope>NUCLEOTIDE SEQUENCE [LARGE SCALE GENOMIC DNA]</scope>
    <source>
        <strain evidence="3">SAG AM-311-K15</strain>
    </source>
</reference>
<evidence type="ECO:0000313" key="4">
    <source>
        <dbReference type="Proteomes" id="UP001594351"/>
    </source>
</evidence>
<dbReference type="PANTHER" id="PTHR43646">
    <property type="entry name" value="GLYCOSYLTRANSFERASE"/>
    <property type="match status" value="1"/>
</dbReference>
<accession>A0ABV6Z573</accession>
<dbReference type="SUPFAM" id="SSF53448">
    <property type="entry name" value="Nucleotide-diphospho-sugar transferases"/>
    <property type="match status" value="1"/>
</dbReference>
<feature type="transmembrane region" description="Helical" evidence="1">
    <location>
        <begin position="284"/>
        <end position="307"/>
    </location>
</feature>
<sequence length="386" mass="43620">MMSLTTILLVILVVKCLTLIFVPLVAIRIPRLRPDTYPEVPPEAPEISVIIPARNEEKNIARVLSSCLNQDYERFEVIVVDDHSTDKTPEIIAALATDSENLKVVRPPPLPQGWLGKNHALFHGTLAAEKDHYLFIDADTWLHPLCLKQVCNHLVSTEADLLTIIPHVENKSFWERVVQPCIMKLIMLWFPGNLVNNPKSKVASANGPFLLFKKESYEHIGGHEALKDDIVEDLSLAKGIKAAGKKIAYVNAPDLQTIRMYTSLNEIWQGWTKNFYTGLNKNPIIVLLAIIFITLFFIMPVLLFIYITVALKGHALNNILWLLCLFILVVDMVSDHLIEHYYTMKPCPLAYQFLGYAIIIGIILNSMFASLRGGDVAWKDRQCSIK</sequence>
<organism evidence="3 4">
    <name type="scientific">candidate division CSSED10-310 bacterium</name>
    <dbReference type="NCBI Taxonomy" id="2855610"/>
    <lineage>
        <taxon>Bacteria</taxon>
        <taxon>Bacteria division CSSED10-310</taxon>
    </lineage>
</organism>
<protein>
    <submittedName>
        <fullName evidence="3">Glycosyltransferase</fullName>
        <ecNumber evidence="3">2.4.-.-</ecNumber>
    </submittedName>
</protein>
<dbReference type="PANTHER" id="PTHR43646:SF3">
    <property type="entry name" value="SLR1566 PROTEIN"/>
    <property type="match status" value="1"/>
</dbReference>
<evidence type="ECO:0000259" key="2">
    <source>
        <dbReference type="Pfam" id="PF00535"/>
    </source>
</evidence>
<evidence type="ECO:0000313" key="3">
    <source>
        <dbReference type="EMBL" id="MFC1853501.1"/>
    </source>
</evidence>
<dbReference type="Pfam" id="PF00535">
    <property type="entry name" value="Glycos_transf_2"/>
    <property type="match status" value="1"/>
</dbReference>
<dbReference type="Gene3D" id="3.90.550.10">
    <property type="entry name" value="Spore Coat Polysaccharide Biosynthesis Protein SpsA, Chain A"/>
    <property type="match status" value="1"/>
</dbReference>